<keyword evidence="2" id="KW-1185">Reference proteome</keyword>
<sequence length="212" mass="24638">MSDRTHAAFFYGTLMAPEVFFTVCYRFSQEEVSLLKSLHEFKPAILHGYCRRRVSFADYPGIFPDKDHEVRGMYVTGLTDANMEKLDIFEGSEYERQTVTARLLSKAGDDKGRGNVEGEEVECEVYVFKHRAHLEDREWDYKEFREQKMKKWTREDYGFEDAEAFSPKSVEDGEKEAAVCESTSLERYGVHPKPALSNIEQEENEGLQSRQD</sequence>
<dbReference type="Proteomes" id="UP001497700">
    <property type="component" value="Unassembled WGS sequence"/>
</dbReference>
<evidence type="ECO:0000313" key="1">
    <source>
        <dbReference type="EMBL" id="KAI4865362.1"/>
    </source>
</evidence>
<comment type="caution">
    <text evidence="1">The sequence shown here is derived from an EMBL/GenBank/DDBJ whole genome shotgun (WGS) entry which is preliminary data.</text>
</comment>
<evidence type="ECO:0000313" key="2">
    <source>
        <dbReference type="Proteomes" id="UP001497700"/>
    </source>
</evidence>
<reference evidence="1 2" key="1">
    <citation type="journal article" date="2022" name="New Phytol.">
        <title>Ecological generalism drives hyperdiversity of secondary metabolite gene clusters in xylarialean endophytes.</title>
        <authorList>
            <person name="Franco M.E.E."/>
            <person name="Wisecaver J.H."/>
            <person name="Arnold A.E."/>
            <person name="Ju Y.M."/>
            <person name="Slot J.C."/>
            <person name="Ahrendt S."/>
            <person name="Moore L.P."/>
            <person name="Eastman K.E."/>
            <person name="Scott K."/>
            <person name="Konkel Z."/>
            <person name="Mondo S.J."/>
            <person name="Kuo A."/>
            <person name="Hayes R.D."/>
            <person name="Haridas S."/>
            <person name="Andreopoulos B."/>
            <person name="Riley R."/>
            <person name="LaButti K."/>
            <person name="Pangilinan J."/>
            <person name="Lipzen A."/>
            <person name="Amirebrahimi M."/>
            <person name="Yan J."/>
            <person name="Adam C."/>
            <person name="Keymanesh K."/>
            <person name="Ng V."/>
            <person name="Louie K."/>
            <person name="Northen T."/>
            <person name="Drula E."/>
            <person name="Henrissat B."/>
            <person name="Hsieh H.M."/>
            <person name="Youens-Clark K."/>
            <person name="Lutzoni F."/>
            <person name="Miadlikowska J."/>
            <person name="Eastwood D.C."/>
            <person name="Hamelin R.C."/>
            <person name="Grigoriev I.V."/>
            <person name="U'Ren J.M."/>
        </authorList>
    </citation>
    <scope>NUCLEOTIDE SEQUENCE [LARGE SCALE GENOMIC DNA]</scope>
    <source>
        <strain evidence="1 2">CBS 119005</strain>
    </source>
</reference>
<accession>A0ACB9Z1J4</accession>
<organism evidence="1 2">
    <name type="scientific">Hypoxylon rubiginosum</name>
    <dbReference type="NCBI Taxonomy" id="110542"/>
    <lineage>
        <taxon>Eukaryota</taxon>
        <taxon>Fungi</taxon>
        <taxon>Dikarya</taxon>
        <taxon>Ascomycota</taxon>
        <taxon>Pezizomycotina</taxon>
        <taxon>Sordariomycetes</taxon>
        <taxon>Xylariomycetidae</taxon>
        <taxon>Xylariales</taxon>
        <taxon>Hypoxylaceae</taxon>
        <taxon>Hypoxylon</taxon>
    </lineage>
</organism>
<proteinExistence type="predicted"/>
<protein>
    <submittedName>
        <fullName evidence="1">BtrG-like protein</fullName>
    </submittedName>
</protein>
<dbReference type="EMBL" id="MU393473">
    <property type="protein sequence ID" value="KAI4865362.1"/>
    <property type="molecule type" value="Genomic_DNA"/>
</dbReference>
<name>A0ACB9Z1J4_9PEZI</name>
<gene>
    <name evidence="1" type="ORF">F4820DRAFT_448152</name>
</gene>